<evidence type="ECO:0000313" key="7">
    <source>
        <dbReference type="EMBL" id="AXE82262.1"/>
    </source>
</evidence>
<reference evidence="7 8" key="1">
    <citation type="journal article" date="2018" name="Front. Microbiol.">
        <title>Genome Sequencing of Streptomyces atratus SCSIOZH16 and Activation Production of Nocardamine via Metabolic Engineering.</title>
        <authorList>
            <person name="Li Y."/>
            <person name="Zhang C."/>
            <person name="Liu C."/>
            <person name="Ju J."/>
            <person name="Ma J."/>
        </authorList>
    </citation>
    <scope>NUCLEOTIDE SEQUENCE [LARGE SCALE GENOMIC DNA]</scope>
    <source>
        <strain evidence="7 8">SCSIO_ZH16</strain>
    </source>
</reference>
<comment type="similarity">
    <text evidence="2 5">Belongs to the Nudix hydrolase family.</text>
</comment>
<dbReference type="Pfam" id="PF00293">
    <property type="entry name" value="NUDIX"/>
    <property type="match status" value="1"/>
</dbReference>
<evidence type="ECO:0000256" key="4">
    <source>
        <dbReference type="ARBA" id="ARBA00022842"/>
    </source>
</evidence>
<keyword evidence="3 5" id="KW-0378">Hydrolase</keyword>
<dbReference type="InterPro" id="IPR000086">
    <property type="entry name" value="NUDIX_hydrolase_dom"/>
</dbReference>
<dbReference type="Proteomes" id="UP000252698">
    <property type="component" value="Chromosome"/>
</dbReference>
<dbReference type="AlphaFoldDB" id="A0A2Z5JPF7"/>
<dbReference type="PRINTS" id="PR00502">
    <property type="entry name" value="NUDIXFAMILY"/>
</dbReference>
<dbReference type="GO" id="GO:0016787">
    <property type="term" value="F:hydrolase activity"/>
    <property type="evidence" value="ECO:0007669"/>
    <property type="project" value="UniProtKB-KW"/>
</dbReference>
<keyword evidence="4" id="KW-0460">Magnesium</keyword>
<dbReference type="KEGG" id="sata:C5746_41525"/>
<evidence type="ECO:0000256" key="3">
    <source>
        <dbReference type="ARBA" id="ARBA00022801"/>
    </source>
</evidence>
<protein>
    <submittedName>
        <fullName evidence="7">NUDIX hydrolase</fullName>
    </submittedName>
</protein>
<evidence type="ECO:0000256" key="2">
    <source>
        <dbReference type="ARBA" id="ARBA00005582"/>
    </source>
</evidence>
<dbReference type="CDD" id="cd18876">
    <property type="entry name" value="NUDIX_Hydrolase"/>
    <property type="match status" value="1"/>
</dbReference>
<dbReference type="PROSITE" id="PS00893">
    <property type="entry name" value="NUDIX_BOX"/>
    <property type="match status" value="1"/>
</dbReference>
<evidence type="ECO:0000259" key="6">
    <source>
        <dbReference type="PROSITE" id="PS51462"/>
    </source>
</evidence>
<proteinExistence type="inferred from homology"/>
<dbReference type="InterPro" id="IPR020084">
    <property type="entry name" value="NUDIX_hydrolase_CS"/>
</dbReference>
<organism evidence="7 8">
    <name type="scientific">Streptomyces atratus</name>
    <dbReference type="NCBI Taxonomy" id="1893"/>
    <lineage>
        <taxon>Bacteria</taxon>
        <taxon>Bacillati</taxon>
        <taxon>Actinomycetota</taxon>
        <taxon>Actinomycetes</taxon>
        <taxon>Kitasatosporales</taxon>
        <taxon>Streptomycetaceae</taxon>
        <taxon>Streptomyces</taxon>
    </lineage>
</organism>
<dbReference type="RefSeq" id="WP_114248643.1">
    <property type="nucleotide sequence ID" value="NZ_CP027306.1"/>
</dbReference>
<dbReference type="PANTHER" id="PTHR43046:SF12">
    <property type="entry name" value="GDP-MANNOSE MANNOSYL HYDROLASE"/>
    <property type="match status" value="1"/>
</dbReference>
<name>A0A2Z5JPF7_STRAR</name>
<sequence>MSTAHLPPAEYYASLPEQIAGAGAIFHDAVGRILLVQLSYGDGTWEIPGGGLDGGEDPRQAVRREVKEELGIDLTPGRLLAVDWVPEQADGCPPLANYLFDGGLITEREARKRIQLDHDELIAWQLASSDQWGTLLPPHMVRRLHACSGALAQGTAVYLHHGFDPTCHQT</sequence>
<dbReference type="GeneID" id="95524701"/>
<dbReference type="InterPro" id="IPR015797">
    <property type="entry name" value="NUDIX_hydrolase-like_dom_sf"/>
</dbReference>
<evidence type="ECO:0000256" key="5">
    <source>
        <dbReference type="RuleBase" id="RU003476"/>
    </source>
</evidence>
<accession>A0A2Z5JPF7</accession>
<dbReference type="InterPro" id="IPR020476">
    <property type="entry name" value="Nudix_hydrolase"/>
</dbReference>
<dbReference type="EMBL" id="CP027306">
    <property type="protein sequence ID" value="AXE82262.1"/>
    <property type="molecule type" value="Genomic_DNA"/>
</dbReference>
<feature type="domain" description="Nudix hydrolase" evidence="6">
    <location>
        <begin position="16"/>
        <end position="139"/>
    </location>
</feature>
<dbReference type="PANTHER" id="PTHR43046">
    <property type="entry name" value="GDP-MANNOSE MANNOSYL HYDROLASE"/>
    <property type="match status" value="1"/>
</dbReference>
<dbReference type="PROSITE" id="PS51462">
    <property type="entry name" value="NUDIX"/>
    <property type="match status" value="1"/>
</dbReference>
<comment type="cofactor">
    <cofactor evidence="1">
        <name>Mg(2+)</name>
        <dbReference type="ChEBI" id="CHEBI:18420"/>
    </cofactor>
</comment>
<dbReference type="SUPFAM" id="SSF55811">
    <property type="entry name" value="Nudix"/>
    <property type="match status" value="1"/>
</dbReference>
<evidence type="ECO:0000256" key="1">
    <source>
        <dbReference type="ARBA" id="ARBA00001946"/>
    </source>
</evidence>
<dbReference type="Gene3D" id="3.90.79.10">
    <property type="entry name" value="Nucleoside Triphosphate Pyrophosphohydrolase"/>
    <property type="match status" value="1"/>
</dbReference>
<gene>
    <name evidence="7" type="ORF">C5746_41525</name>
</gene>
<evidence type="ECO:0000313" key="8">
    <source>
        <dbReference type="Proteomes" id="UP000252698"/>
    </source>
</evidence>